<gene>
    <name evidence="2" type="ORF">E2562_020465</name>
</gene>
<dbReference type="EMBL" id="SPHZ02000007">
    <property type="protein sequence ID" value="KAF0907711.1"/>
    <property type="molecule type" value="Genomic_DNA"/>
</dbReference>
<dbReference type="InterPro" id="IPR000008">
    <property type="entry name" value="C2_dom"/>
</dbReference>
<dbReference type="Proteomes" id="UP000479710">
    <property type="component" value="Unassembled WGS sequence"/>
</dbReference>
<evidence type="ECO:0000313" key="3">
    <source>
        <dbReference type="Proteomes" id="UP000479710"/>
    </source>
</evidence>
<dbReference type="PANTHER" id="PTHR32246:SF24">
    <property type="entry name" value="OS07G0670200 PROTEIN"/>
    <property type="match status" value="1"/>
</dbReference>
<dbReference type="SUPFAM" id="SSF49562">
    <property type="entry name" value="C2 domain (Calcium/lipid-binding domain, CaLB)"/>
    <property type="match status" value="1"/>
</dbReference>
<dbReference type="SMART" id="SM00239">
    <property type="entry name" value="C2"/>
    <property type="match status" value="1"/>
</dbReference>
<proteinExistence type="predicted"/>
<feature type="domain" description="C2" evidence="1">
    <location>
        <begin position="1"/>
        <end position="109"/>
    </location>
</feature>
<dbReference type="OrthoDB" id="270970at2759"/>
<evidence type="ECO:0000313" key="2">
    <source>
        <dbReference type="EMBL" id="KAF0907711.1"/>
    </source>
</evidence>
<dbReference type="CDD" id="cd04051">
    <property type="entry name" value="C2_SRC2_like"/>
    <property type="match status" value="1"/>
</dbReference>
<accession>A0A6G1D5L7</accession>
<name>A0A6G1D5L7_9ORYZ</name>
<dbReference type="Pfam" id="PF00168">
    <property type="entry name" value="C2"/>
    <property type="match status" value="1"/>
</dbReference>
<organism evidence="2 3">
    <name type="scientific">Oryza meyeriana var. granulata</name>
    <dbReference type="NCBI Taxonomy" id="110450"/>
    <lineage>
        <taxon>Eukaryota</taxon>
        <taxon>Viridiplantae</taxon>
        <taxon>Streptophyta</taxon>
        <taxon>Embryophyta</taxon>
        <taxon>Tracheophyta</taxon>
        <taxon>Spermatophyta</taxon>
        <taxon>Magnoliopsida</taxon>
        <taxon>Liliopsida</taxon>
        <taxon>Poales</taxon>
        <taxon>Poaceae</taxon>
        <taxon>BOP clade</taxon>
        <taxon>Oryzoideae</taxon>
        <taxon>Oryzeae</taxon>
        <taxon>Oryzinae</taxon>
        <taxon>Oryza</taxon>
        <taxon>Oryza meyeriana</taxon>
    </lineage>
</organism>
<protein>
    <recommendedName>
        <fullName evidence="1">C2 domain-containing protein</fullName>
    </recommendedName>
</protein>
<dbReference type="Gene3D" id="2.60.40.150">
    <property type="entry name" value="C2 domain"/>
    <property type="match status" value="1"/>
</dbReference>
<dbReference type="GO" id="GO:0006952">
    <property type="term" value="P:defense response"/>
    <property type="evidence" value="ECO:0007669"/>
    <property type="project" value="InterPro"/>
</dbReference>
<dbReference type="AlphaFoldDB" id="A0A6G1D5L7"/>
<keyword evidence="3" id="KW-1185">Reference proteome</keyword>
<evidence type="ECO:0000259" key="1">
    <source>
        <dbReference type="PROSITE" id="PS50004"/>
    </source>
</evidence>
<sequence length="226" mass="23926">MAYRALEVTLISARNLKRVNLITPMEVYAVVSVSGNPLTRKCTLPDRYGGRHPTWNATLHLVVPASAAASGAFLHVLLRTERALGDRHVGEVYVPLADLLACSGLRPPASYLVHKVQSTEPCGMLLSYRLGPVVPPPAAADTAAVPVYPVVPCYANAPPYVYLSSSQANPAGPDAAPALRKKSGRFGQWLSGAVGEMLAGETPSSDKAAYDAGYKAGVSDGRRVKF</sequence>
<dbReference type="PANTHER" id="PTHR32246">
    <property type="entry name" value="INGRESSION PROTEIN FIC1"/>
    <property type="match status" value="1"/>
</dbReference>
<dbReference type="InterPro" id="IPR044750">
    <property type="entry name" value="C2_SRC2/BAP"/>
</dbReference>
<reference evidence="2 3" key="1">
    <citation type="submission" date="2019-11" db="EMBL/GenBank/DDBJ databases">
        <title>Whole genome sequence of Oryza granulata.</title>
        <authorList>
            <person name="Li W."/>
        </authorList>
    </citation>
    <scope>NUCLEOTIDE SEQUENCE [LARGE SCALE GENOMIC DNA]</scope>
    <source>
        <strain evidence="3">cv. Menghai</strain>
        <tissue evidence="2">Leaf</tissue>
    </source>
</reference>
<dbReference type="InterPro" id="IPR035892">
    <property type="entry name" value="C2_domain_sf"/>
</dbReference>
<dbReference type="PROSITE" id="PS50004">
    <property type="entry name" value="C2"/>
    <property type="match status" value="1"/>
</dbReference>
<comment type="caution">
    <text evidence="2">The sequence shown here is derived from an EMBL/GenBank/DDBJ whole genome shotgun (WGS) entry which is preliminary data.</text>
</comment>